<dbReference type="EMBL" id="JANPWB010000012">
    <property type="protein sequence ID" value="KAJ1113482.1"/>
    <property type="molecule type" value="Genomic_DNA"/>
</dbReference>
<dbReference type="PANTHER" id="PTHR10201:SF317">
    <property type="entry name" value="MATRILYSIN-LIKE"/>
    <property type="match status" value="1"/>
</dbReference>
<dbReference type="InterPro" id="IPR033739">
    <property type="entry name" value="M10A_MMP"/>
</dbReference>
<dbReference type="PROSITE" id="PS00546">
    <property type="entry name" value="CYSTEINE_SWITCH"/>
    <property type="match status" value="1"/>
</dbReference>
<accession>A0AAV7NE79</accession>
<dbReference type="Proteomes" id="UP001066276">
    <property type="component" value="Chromosome 8"/>
</dbReference>
<evidence type="ECO:0000256" key="10">
    <source>
        <dbReference type="ARBA" id="ARBA00022837"/>
    </source>
</evidence>
<reference evidence="18" key="1">
    <citation type="journal article" date="2022" name="bioRxiv">
        <title>Sequencing and chromosome-scale assembly of the giantPleurodeles waltlgenome.</title>
        <authorList>
            <person name="Brown T."/>
            <person name="Elewa A."/>
            <person name="Iarovenko S."/>
            <person name="Subramanian E."/>
            <person name="Araus A.J."/>
            <person name="Petzold A."/>
            <person name="Susuki M."/>
            <person name="Suzuki K.-i.T."/>
            <person name="Hayashi T."/>
            <person name="Toyoda A."/>
            <person name="Oliveira C."/>
            <person name="Osipova E."/>
            <person name="Leigh N.D."/>
            <person name="Simon A."/>
            <person name="Yun M.H."/>
        </authorList>
    </citation>
    <scope>NUCLEOTIDE SEQUENCE</scope>
    <source>
        <strain evidence="18">20211129_DDA</strain>
        <tissue evidence="18">Liver</tissue>
    </source>
</reference>
<dbReference type="GO" id="GO:0005615">
    <property type="term" value="C:extracellular space"/>
    <property type="evidence" value="ECO:0007669"/>
    <property type="project" value="TreeGrafter"/>
</dbReference>
<feature type="binding site" evidence="14">
    <location>
        <position position="217"/>
    </location>
    <ligand>
        <name>Zn(2+)</name>
        <dbReference type="ChEBI" id="CHEBI:29105"/>
        <label>2</label>
        <note>catalytic</note>
    </ligand>
</feature>
<dbReference type="InterPro" id="IPR036365">
    <property type="entry name" value="PGBD-like_sf"/>
</dbReference>
<dbReference type="Pfam" id="PF00413">
    <property type="entry name" value="Peptidase_M10"/>
    <property type="match status" value="1"/>
</dbReference>
<organism evidence="18 19">
    <name type="scientific">Pleurodeles waltl</name>
    <name type="common">Iberian ribbed newt</name>
    <dbReference type="NCBI Taxonomy" id="8319"/>
    <lineage>
        <taxon>Eukaryota</taxon>
        <taxon>Metazoa</taxon>
        <taxon>Chordata</taxon>
        <taxon>Craniata</taxon>
        <taxon>Vertebrata</taxon>
        <taxon>Euteleostomi</taxon>
        <taxon>Amphibia</taxon>
        <taxon>Batrachia</taxon>
        <taxon>Caudata</taxon>
        <taxon>Salamandroidea</taxon>
        <taxon>Salamandridae</taxon>
        <taxon>Pleurodelinae</taxon>
        <taxon>Pleurodeles</taxon>
    </lineage>
</organism>
<evidence type="ECO:0000256" key="13">
    <source>
        <dbReference type="PIRSR" id="PIRSR621190-1"/>
    </source>
</evidence>
<keyword evidence="10 14" id="KW-0106">Calcium</keyword>
<feature type="binding site" evidence="14">
    <location>
        <position position="119"/>
    </location>
    <ligand>
        <name>Ca(2+)</name>
        <dbReference type="ChEBI" id="CHEBI:29108"/>
        <label>1</label>
    </ligand>
</feature>
<feature type="binding site" evidence="14">
    <location>
        <position position="223"/>
    </location>
    <ligand>
        <name>Zn(2+)</name>
        <dbReference type="ChEBI" id="CHEBI:29105"/>
        <label>2</label>
        <note>catalytic</note>
    </ligand>
</feature>
<dbReference type="InterPro" id="IPR024079">
    <property type="entry name" value="MetalloPept_cat_dom_sf"/>
</dbReference>
<dbReference type="CDD" id="cd04278">
    <property type="entry name" value="ZnMc_MMP"/>
    <property type="match status" value="1"/>
</dbReference>
<feature type="binding site" evidence="14">
    <location>
        <position position="191"/>
    </location>
    <ligand>
        <name>Zn(2+)</name>
        <dbReference type="ChEBI" id="CHEBI:29105"/>
        <label>1</label>
    </ligand>
</feature>
<keyword evidence="19" id="KW-1185">Reference proteome</keyword>
<sequence length="311" mass="35326">MHVGTFAAILAILVGNIAHPVPRDDTNAPLTDERRAVDFLKHYFHYNPQGMKNDFEEKIKEMQRFFRLSVTGSLNSETINLMEKPRCGVPDVAAFQLLPGKPKWTKNELTYRFVNYTPDLPVNTVKRIIQRAFNVWSDVTPLEFRRVNSRNADIVIQFAYRYHGDPFPFDGKGNVLAHAFAPGSGTGGDVHFDEDEKWSTNELGISLFLVAAHELGHSLGLDHSSDSSALMYPYYTYVNTINYSLPYDDVQGIQSLYVMIWSFLEKLHFKGSPGTLEKGNDVFDWHGPTINGQELLYDITINETALIQNIF</sequence>
<feature type="short sequence motif" description="Cysteine switch" evidence="15">
    <location>
        <begin position="85"/>
        <end position="92"/>
    </location>
</feature>
<dbReference type="GO" id="GO:0030198">
    <property type="term" value="P:extracellular matrix organization"/>
    <property type="evidence" value="ECO:0007669"/>
    <property type="project" value="TreeGrafter"/>
</dbReference>
<feature type="binding site" evidence="14">
    <location>
        <position position="178"/>
    </location>
    <ligand>
        <name>Zn(2+)</name>
        <dbReference type="ChEBI" id="CHEBI:29105"/>
        <label>1</label>
    </ligand>
</feature>
<evidence type="ECO:0000256" key="14">
    <source>
        <dbReference type="PIRSR" id="PIRSR621190-2"/>
    </source>
</evidence>
<feature type="binding site" evidence="14">
    <location>
        <position position="163"/>
    </location>
    <ligand>
        <name>Zn(2+)</name>
        <dbReference type="ChEBI" id="CHEBI:29105"/>
        <label>1</label>
    </ligand>
</feature>
<feature type="binding site" evidence="14">
    <location>
        <position position="196"/>
    </location>
    <ligand>
        <name>Ca(2+)</name>
        <dbReference type="ChEBI" id="CHEBI:29108"/>
        <label>3</label>
    </ligand>
</feature>
<dbReference type="GO" id="GO:0004222">
    <property type="term" value="F:metalloendopeptidase activity"/>
    <property type="evidence" value="ECO:0007669"/>
    <property type="project" value="InterPro"/>
</dbReference>
<evidence type="ECO:0000256" key="8">
    <source>
        <dbReference type="ARBA" id="ARBA00022801"/>
    </source>
</evidence>
<feature type="binding site" evidence="14">
    <location>
        <position position="213"/>
    </location>
    <ligand>
        <name>Zn(2+)</name>
        <dbReference type="ChEBI" id="CHEBI:29105"/>
        <label>2</label>
        <note>catalytic</note>
    </ligand>
</feature>
<evidence type="ECO:0000256" key="4">
    <source>
        <dbReference type="ARBA" id="ARBA00022530"/>
    </source>
</evidence>
<feature type="binding site" evidence="14">
    <location>
        <position position="231"/>
    </location>
    <ligand>
        <name>Zn(2+)</name>
        <dbReference type="ChEBI" id="CHEBI:29105"/>
        <label>2</label>
        <note>catalytic</note>
    </ligand>
</feature>
<dbReference type="Gene3D" id="3.40.390.10">
    <property type="entry name" value="Collagenase (Catalytic Domain)"/>
    <property type="match status" value="1"/>
</dbReference>
<dbReference type="GO" id="GO:0008270">
    <property type="term" value="F:zinc ion binding"/>
    <property type="evidence" value="ECO:0007669"/>
    <property type="project" value="InterPro"/>
</dbReference>
<evidence type="ECO:0000256" key="7">
    <source>
        <dbReference type="ARBA" id="ARBA00022729"/>
    </source>
</evidence>
<evidence type="ECO:0000256" key="1">
    <source>
        <dbReference type="ARBA" id="ARBA00004498"/>
    </source>
</evidence>
<keyword evidence="8" id="KW-0378">Hydrolase</keyword>
<dbReference type="SUPFAM" id="SSF55486">
    <property type="entry name" value="Metalloproteases ('zincins'), catalytic domain"/>
    <property type="match status" value="1"/>
</dbReference>
<feature type="binding site" evidence="14">
    <location>
        <position position="165"/>
    </location>
    <ligand>
        <name>Zn(2+)</name>
        <dbReference type="ChEBI" id="CHEBI:29105"/>
        <label>1</label>
    </ligand>
</feature>
<feature type="signal peptide" evidence="16">
    <location>
        <begin position="1"/>
        <end position="18"/>
    </location>
</feature>
<feature type="chain" id="PRO_5043877124" description="Peptidase metallopeptidase domain-containing protein" evidence="16">
    <location>
        <begin position="19"/>
        <end position="311"/>
    </location>
</feature>
<comment type="cofactor">
    <cofactor evidence="14">
        <name>Ca(2+)</name>
        <dbReference type="ChEBI" id="CHEBI:29108"/>
    </cofactor>
    <text evidence="14">Can bind about 5 Ca(2+) ions per subunit.</text>
</comment>
<evidence type="ECO:0000256" key="6">
    <source>
        <dbReference type="ARBA" id="ARBA00022723"/>
    </source>
</evidence>
<dbReference type="InterPro" id="IPR021190">
    <property type="entry name" value="Pept_M10A"/>
</dbReference>
<dbReference type="GO" id="GO:0030574">
    <property type="term" value="P:collagen catabolic process"/>
    <property type="evidence" value="ECO:0007669"/>
    <property type="project" value="TreeGrafter"/>
</dbReference>
<dbReference type="Pfam" id="PF01471">
    <property type="entry name" value="PG_binding_1"/>
    <property type="match status" value="1"/>
</dbReference>
<dbReference type="FunFam" id="3.40.390.10:FF:000007">
    <property type="entry name" value="Collagenase 3"/>
    <property type="match status" value="1"/>
</dbReference>
<dbReference type="InterPro" id="IPR002477">
    <property type="entry name" value="Peptidoglycan-bd-like"/>
</dbReference>
<evidence type="ECO:0000259" key="17">
    <source>
        <dbReference type="SMART" id="SM00235"/>
    </source>
</evidence>
<dbReference type="InterPro" id="IPR006026">
    <property type="entry name" value="Peptidase_Metallo"/>
</dbReference>
<keyword evidence="6 14" id="KW-0479">Metal-binding</keyword>
<feature type="binding site" evidence="14">
    <location>
        <position position="171"/>
    </location>
    <ligand>
        <name>Ca(2+)</name>
        <dbReference type="ChEBI" id="CHEBI:29108"/>
        <label>3</label>
    </ligand>
</feature>
<dbReference type="PRINTS" id="PR00138">
    <property type="entry name" value="MATRIXIN"/>
</dbReference>
<evidence type="ECO:0000256" key="9">
    <source>
        <dbReference type="ARBA" id="ARBA00022833"/>
    </source>
</evidence>
<evidence type="ECO:0000313" key="18">
    <source>
        <dbReference type="EMBL" id="KAJ1113482.1"/>
    </source>
</evidence>
<dbReference type="GO" id="GO:0031012">
    <property type="term" value="C:extracellular matrix"/>
    <property type="evidence" value="ECO:0007669"/>
    <property type="project" value="InterPro"/>
</dbReference>
<comment type="subcellular location">
    <subcellularLocation>
        <location evidence="1">Secreted</location>
        <location evidence="1">Extracellular space</location>
        <location evidence="1">Extracellular matrix</location>
    </subcellularLocation>
</comment>
<keyword evidence="4" id="KW-0272">Extracellular matrix</keyword>
<evidence type="ECO:0000313" key="19">
    <source>
        <dbReference type="Proteomes" id="UP001066276"/>
    </source>
</evidence>
<comment type="caution">
    <text evidence="18">The sequence shown here is derived from an EMBL/GenBank/DDBJ whole genome shotgun (WGS) entry which is preliminary data.</text>
</comment>
<keyword evidence="12" id="KW-0865">Zymogen</keyword>
<comment type="similarity">
    <text evidence="2">Belongs to the peptidase M10A family.</text>
</comment>
<evidence type="ECO:0000256" key="12">
    <source>
        <dbReference type="ARBA" id="ARBA00023145"/>
    </source>
</evidence>
<evidence type="ECO:0000256" key="15">
    <source>
        <dbReference type="PIRSR" id="PIRSR621190-5"/>
    </source>
</evidence>
<comment type="cofactor">
    <cofactor evidence="14">
        <name>Zn(2+)</name>
        <dbReference type="ChEBI" id="CHEBI:29105"/>
    </cofactor>
    <text evidence="14">Binds 2 Zn(2+) ions per subunit.</text>
</comment>
<feature type="active site" evidence="13">
    <location>
        <position position="214"/>
    </location>
</feature>
<gene>
    <name evidence="18" type="ORF">NDU88_001726</name>
</gene>
<keyword evidence="5" id="KW-0645">Protease</keyword>
<feature type="binding site" description="in inhibited form" evidence="14">
    <location>
        <position position="87"/>
    </location>
    <ligand>
        <name>Zn(2+)</name>
        <dbReference type="ChEBI" id="CHEBI:29105"/>
        <label>2</label>
        <note>catalytic</note>
    </ligand>
</feature>
<evidence type="ECO:0000256" key="16">
    <source>
        <dbReference type="SAM" id="SignalP"/>
    </source>
</evidence>
<evidence type="ECO:0000256" key="3">
    <source>
        <dbReference type="ARBA" id="ARBA00022525"/>
    </source>
</evidence>
<feature type="binding site" evidence="14">
    <location>
        <position position="189"/>
    </location>
    <ligand>
        <name>Ca(2+)</name>
        <dbReference type="ChEBI" id="CHEBI:29108"/>
        <label>2</label>
    </ligand>
</feature>
<dbReference type="AlphaFoldDB" id="A0AAV7NE79"/>
<dbReference type="InterPro" id="IPR021158">
    <property type="entry name" value="Pept_M10A_Zn_BS"/>
</dbReference>
<keyword evidence="7 16" id="KW-0732">Signal</keyword>
<dbReference type="PANTHER" id="PTHR10201">
    <property type="entry name" value="MATRIX METALLOPROTEINASE"/>
    <property type="match status" value="1"/>
</dbReference>
<dbReference type="SUPFAM" id="SSF47090">
    <property type="entry name" value="PGBD-like"/>
    <property type="match status" value="1"/>
</dbReference>
<evidence type="ECO:0000256" key="5">
    <source>
        <dbReference type="ARBA" id="ARBA00022670"/>
    </source>
</evidence>
<feature type="binding site" evidence="14">
    <location>
        <position position="153"/>
    </location>
    <ligand>
        <name>Ca(2+)</name>
        <dbReference type="ChEBI" id="CHEBI:29108"/>
        <label>2</label>
    </ligand>
</feature>
<dbReference type="SMART" id="SM00235">
    <property type="entry name" value="ZnMc"/>
    <property type="match status" value="1"/>
</dbReference>
<evidence type="ECO:0000256" key="11">
    <source>
        <dbReference type="ARBA" id="ARBA00023049"/>
    </source>
</evidence>
<feature type="binding site" evidence="14">
    <location>
        <position position="187"/>
    </location>
    <ligand>
        <name>Ca(2+)</name>
        <dbReference type="ChEBI" id="CHEBI:29108"/>
        <label>2</label>
    </ligand>
</feature>
<keyword evidence="11" id="KW-0482">Metalloprotease</keyword>
<feature type="domain" description="Peptidase metallopeptidase" evidence="17">
    <location>
        <begin position="100"/>
        <end position="259"/>
    </location>
</feature>
<feature type="binding site" evidence="14">
    <location>
        <position position="193"/>
    </location>
    <ligand>
        <name>Ca(2+)</name>
        <dbReference type="ChEBI" id="CHEBI:29108"/>
        <label>3</label>
    </ligand>
</feature>
<proteinExistence type="inferred from homology"/>
<keyword evidence="3" id="KW-0964">Secreted</keyword>
<dbReference type="GO" id="GO:0006508">
    <property type="term" value="P:proteolysis"/>
    <property type="evidence" value="ECO:0007669"/>
    <property type="project" value="UniProtKB-KW"/>
</dbReference>
<dbReference type="InterPro" id="IPR001818">
    <property type="entry name" value="Pept_M10_metallopeptidase"/>
</dbReference>
<keyword evidence="9 14" id="KW-0862">Zinc</keyword>
<name>A0AAV7NE79_PLEWA</name>
<feature type="binding site" evidence="14">
    <location>
        <position position="196"/>
    </location>
    <ligand>
        <name>Ca(2+)</name>
        <dbReference type="ChEBI" id="CHEBI:29108"/>
        <label>1</label>
    </ligand>
</feature>
<protein>
    <recommendedName>
        <fullName evidence="17">Peptidase metallopeptidase domain-containing protein</fullName>
    </recommendedName>
</protein>
<feature type="binding site" evidence="14">
    <location>
        <position position="170"/>
    </location>
    <ligand>
        <name>Ca(2+)</name>
        <dbReference type="ChEBI" id="CHEBI:29108"/>
        <label>3</label>
    </ligand>
</feature>
<evidence type="ECO:0000256" key="2">
    <source>
        <dbReference type="ARBA" id="ARBA00010370"/>
    </source>
</evidence>